<dbReference type="PANTHER" id="PTHR31828:SF16">
    <property type="entry name" value="PHOSPHOLIPASE A1-IIBETA"/>
    <property type="match status" value="1"/>
</dbReference>
<evidence type="ECO:0000256" key="4">
    <source>
        <dbReference type="ARBA" id="ARBA00023098"/>
    </source>
</evidence>
<comment type="caution">
    <text evidence="7">The sequence shown here is derived from an EMBL/GenBank/DDBJ whole genome shotgun (WGS) entry which is preliminary data.</text>
</comment>
<evidence type="ECO:0000313" key="7">
    <source>
        <dbReference type="EMBL" id="KAJ8752092.1"/>
    </source>
</evidence>
<name>A0AAV8SIJ8_9ROSI</name>
<proteinExistence type="inferred from homology"/>
<dbReference type="Proteomes" id="UP001159364">
    <property type="component" value="Linkage Group LG10"/>
</dbReference>
<evidence type="ECO:0000256" key="2">
    <source>
        <dbReference type="ARBA" id="ARBA00022801"/>
    </source>
</evidence>
<comment type="similarity">
    <text evidence="1 5">Belongs to the AB hydrolase superfamily. Lipase family.</text>
</comment>
<evidence type="ECO:0000259" key="6">
    <source>
        <dbReference type="Pfam" id="PF01764"/>
    </source>
</evidence>
<dbReference type="GO" id="GO:0016042">
    <property type="term" value="P:lipid catabolic process"/>
    <property type="evidence" value="ECO:0007669"/>
    <property type="project" value="UniProtKB-UniRule"/>
</dbReference>
<dbReference type="Gene3D" id="3.40.50.1820">
    <property type="entry name" value="alpha/beta hydrolase"/>
    <property type="match status" value="1"/>
</dbReference>
<evidence type="ECO:0000313" key="8">
    <source>
        <dbReference type="Proteomes" id="UP001159364"/>
    </source>
</evidence>
<reference evidence="7 8" key="1">
    <citation type="submission" date="2021-09" db="EMBL/GenBank/DDBJ databases">
        <title>Genomic insights and catalytic innovation underlie evolution of tropane alkaloids biosynthesis.</title>
        <authorList>
            <person name="Wang Y.-J."/>
            <person name="Tian T."/>
            <person name="Huang J.-P."/>
            <person name="Huang S.-X."/>
        </authorList>
    </citation>
    <scope>NUCLEOTIDE SEQUENCE [LARGE SCALE GENOMIC DNA]</scope>
    <source>
        <strain evidence="7">KIB-2018</strain>
        <tissue evidence="7">Leaf</tissue>
    </source>
</reference>
<keyword evidence="3 5" id="KW-0442">Lipid degradation</keyword>
<organism evidence="7 8">
    <name type="scientific">Erythroxylum novogranatense</name>
    <dbReference type="NCBI Taxonomy" id="1862640"/>
    <lineage>
        <taxon>Eukaryota</taxon>
        <taxon>Viridiplantae</taxon>
        <taxon>Streptophyta</taxon>
        <taxon>Embryophyta</taxon>
        <taxon>Tracheophyta</taxon>
        <taxon>Spermatophyta</taxon>
        <taxon>Magnoliopsida</taxon>
        <taxon>eudicotyledons</taxon>
        <taxon>Gunneridae</taxon>
        <taxon>Pentapetalae</taxon>
        <taxon>rosids</taxon>
        <taxon>fabids</taxon>
        <taxon>Malpighiales</taxon>
        <taxon>Erythroxylaceae</taxon>
        <taxon>Erythroxylum</taxon>
    </lineage>
</organism>
<dbReference type="GO" id="GO:0008970">
    <property type="term" value="F:phospholipase A1 activity"/>
    <property type="evidence" value="ECO:0007669"/>
    <property type="project" value="UniProtKB-UniRule"/>
</dbReference>
<dbReference type="InterPro" id="IPR033556">
    <property type="entry name" value="PLA"/>
</dbReference>
<keyword evidence="8" id="KW-1185">Reference proteome</keyword>
<comment type="function">
    <text evidence="5">Acylhydrolase that catalyzes the hydrolysis of phospholipids at the sn-1 position.</text>
</comment>
<dbReference type="CDD" id="cd00519">
    <property type="entry name" value="Lipase_3"/>
    <property type="match status" value="1"/>
</dbReference>
<dbReference type="AlphaFoldDB" id="A0AAV8SIJ8"/>
<dbReference type="FunFam" id="3.40.50.1820:FF:000065">
    <property type="entry name" value="Phospholipase A1-II 3"/>
    <property type="match status" value="1"/>
</dbReference>
<dbReference type="InterPro" id="IPR029058">
    <property type="entry name" value="AB_hydrolase_fold"/>
</dbReference>
<dbReference type="GO" id="GO:0005737">
    <property type="term" value="C:cytoplasm"/>
    <property type="evidence" value="ECO:0007669"/>
    <property type="project" value="UniProtKB-ARBA"/>
</dbReference>
<dbReference type="SUPFAM" id="SSF53474">
    <property type="entry name" value="alpha/beta-Hydrolases"/>
    <property type="match status" value="1"/>
</dbReference>
<sequence>MAGNIAKRWKLLSGRSDWKGLLDPLDIDLRRYLIHYGEMAQVTYDSFIFQRVSKFAGDCRYSKSNLFSRAGLAKANPFKYKAVKYFYATSHIPLPECFLLRSLSREAWNKESNWMGYIAVTTDEGKEILGRRDIVVAWRGSIQALEWIADFDSPLVSASQLFGESKNPQVHRGWLSMYTSEDAKSPYNKTSAREQVNTKLKELVQKFKNEEISITVTGHSLGAALATLNAADIVASGINMSKDQPEQHCPVTAFVFGSPRVGNSGFRDVIQSMQHLSLLRIVNDPDLIPLVPILGYSDVGQVLEIDTQKSKYLKNLGNDGSWHNLEAYLHGIAGTQGSQDFQLEVKRDIALVNKSLNSLKEEYLVPSFWWCTEHRGMVQQNDGSWKLQDHEQDEMNFE</sequence>
<feature type="domain" description="Fungal lipase-type" evidence="6">
    <location>
        <begin position="135"/>
        <end position="293"/>
    </location>
</feature>
<evidence type="ECO:0000256" key="1">
    <source>
        <dbReference type="ARBA" id="ARBA00010701"/>
    </source>
</evidence>
<dbReference type="PANTHER" id="PTHR31828">
    <property type="entry name" value="PHOSPHOLIPASE A1-IIGAMMA"/>
    <property type="match status" value="1"/>
</dbReference>
<evidence type="ECO:0000256" key="3">
    <source>
        <dbReference type="ARBA" id="ARBA00022963"/>
    </source>
</evidence>
<keyword evidence="2 5" id="KW-0378">Hydrolase</keyword>
<dbReference type="Pfam" id="PF01764">
    <property type="entry name" value="Lipase_3"/>
    <property type="match status" value="1"/>
</dbReference>
<evidence type="ECO:0000256" key="5">
    <source>
        <dbReference type="RuleBase" id="RU367093"/>
    </source>
</evidence>
<protein>
    <recommendedName>
        <fullName evidence="5">Phospholipase A1</fullName>
        <ecNumber evidence="5">3.1.1.-</ecNumber>
    </recommendedName>
</protein>
<dbReference type="EMBL" id="JAIWQS010000010">
    <property type="protein sequence ID" value="KAJ8752092.1"/>
    <property type="molecule type" value="Genomic_DNA"/>
</dbReference>
<keyword evidence="4 5" id="KW-0443">Lipid metabolism</keyword>
<dbReference type="EC" id="3.1.1.-" evidence="5"/>
<gene>
    <name evidence="7" type="ORF">K2173_001767</name>
</gene>
<dbReference type="InterPro" id="IPR002921">
    <property type="entry name" value="Fungal_lipase-type"/>
</dbReference>
<accession>A0AAV8SIJ8</accession>